<dbReference type="PROSITE" id="PS50011">
    <property type="entry name" value="PROTEIN_KINASE_DOM"/>
    <property type="match status" value="1"/>
</dbReference>
<dbReference type="GO" id="GO:0005524">
    <property type="term" value="F:ATP binding"/>
    <property type="evidence" value="ECO:0007669"/>
    <property type="project" value="UniProtKB-KW"/>
</dbReference>
<dbReference type="InterPro" id="IPR000719">
    <property type="entry name" value="Prot_kinase_dom"/>
</dbReference>
<feature type="compositionally biased region" description="Acidic residues" evidence="5">
    <location>
        <begin position="591"/>
        <end position="604"/>
    </location>
</feature>
<dbReference type="InterPro" id="IPR051681">
    <property type="entry name" value="Ser/Thr_Kinases-Pseudokinases"/>
</dbReference>
<evidence type="ECO:0000313" key="8">
    <source>
        <dbReference type="Proteomes" id="UP000245884"/>
    </source>
</evidence>
<feature type="compositionally biased region" description="Low complexity" evidence="5">
    <location>
        <begin position="25"/>
        <end position="52"/>
    </location>
</feature>
<feature type="region of interest" description="Disordered" evidence="5">
    <location>
        <begin position="321"/>
        <end position="384"/>
    </location>
</feature>
<protein>
    <recommendedName>
        <fullName evidence="6">Protein kinase domain-containing protein</fullName>
    </recommendedName>
</protein>
<feature type="compositionally biased region" description="Basic residues" evidence="5">
    <location>
        <begin position="460"/>
        <end position="469"/>
    </location>
</feature>
<dbReference type="InterPro" id="IPR008271">
    <property type="entry name" value="Ser/Thr_kinase_AS"/>
</dbReference>
<dbReference type="PANTHER" id="PTHR44329">
    <property type="entry name" value="SERINE/THREONINE-PROTEIN KINASE TNNI3K-RELATED"/>
    <property type="match status" value="1"/>
</dbReference>
<name>A0A316V2R8_9BASI</name>
<accession>A0A316V2R8</accession>
<dbReference type="CDD" id="cd13999">
    <property type="entry name" value="STKc_MAP3K-like"/>
    <property type="match status" value="1"/>
</dbReference>
<feature type="compositionally biased region" description="Low complexity" evidence="5">
    <location>
        <begin position="67"/>
        <end position="89"/>
    </location>
</feature>
<feature type="compositionally biased region" description="Basic and acidic residues" evidence="5">
    <location>
        <begin position="508"/>
        <end position="518"/>
    </location>
</feature>
<proteinExistence type="predicted"/>
<dbReference type="SMART" id="SM00220">
    <property type="entry name" value="S_TKc"/>
    <property type="match status" value="1"/>
</dbReference>
<dbReference type="SUPFAM" id="SSF56112">
    <property type="entry name" value="Protein kinase-like (PK-like)"/>
    <property type="match status" value="1"/>
</dbReference>
<feature type="region of interest" description="Disordered" evidence="5">
    <location>
        <begin position="435"/>
        <end position="721"/>
    </location>
</feature>
<feature type="compositionally biased region" description="Low complexity" evidence="5">
    <location>
        <begin position="100"/>
        <end position="121"/>
    </location>
</feature>
<dbReference type="STRING" id="1569628.A0A316V2R8"/>
<dbReference type="Proteomes" id="UP000245884">
    <property type="component" value="Unassembled WGS sequence"/>
</dbReference>
<feature type="domain" description="Protein kinase" evidence="6">
    <location>
        <begin position="745"/>
        <end position="1013"/>
    </location>
</feature>
<evidence type="ECO:0000256" key="1">
    <source>
        <dbReference type="ARBA" id="ARBA00022679"/>
    </source>
</evidence>
<keyword evidence="8" id="KW-1185">Reference proteome</keyword>
<feature type="compositionally biased region" description="Basic and acidic residues" evidence="5">
    <location>
        <begin position="712"/>
        <end position="721"/>
    </location>
</feature>
<feature type="compositionally biased region" description="Basic and acidic residues" evidence="5">
    <location>
        <begin position="682"/>
        <end position="698"/>
    </location>
</feature>
<keyword evidence="2" id="KW-0547">Nucleotide-binding</keyword>
<sequence length="1021" mass="111544">MRAEVLSSNFDLLNSGLTAGRSIFGNRNNNGTGSSTSTSSIPTRTRAPTLPLRTRRTRSGNRNVSLKENSNAESSASASASNKATTSTTMPSLPRFLKTSRAATNGSARGASSSGTAKSSSEPTTDSPTGGKKRKRRPAPAPIQQLANTNTRSSSGASTRSSMRYRGGAPVSQASIDSAPLSRSDSESSVGSVASRNTSQSSLSLRRDLDNMFIQSQSPESSPTSRRARVGRGQATSTSASNLRRRSSKVQHESDGEDMFDDEEPAEVERREQLLFDAPVSQLERHRKAVLARLALEAGIIVAPAMTKSLIIEAIVEHRSAAASSSAPSLRRKPVSVARSDSADYTDENSDEEQGHEAGGEETEAEVGPVKGLNGRTRRPLRTKKALGVVNATASAAAAAAANSRLLPRHNGSDDPNITAASPMVNRLRKQKSIHFASSPVRPRGRAKKAAEHHSPLKPLPRRKLHRHLTAVEAEAGGDDDHMDEDWIDDMPPAKVARRPTRRPQRKAKAEAKQHLTEMSDEEMDDACDSSYRRANLGERTSSPVASTFDDDETETDVADTQGEEGDGEEGESDDDDDTATQIGVPAGEHEDGDDTYIDSDSTDTPDGHAVRLASPSSPAKMRRLRNGKLRIVKQAVPDVQDTDVEVESQLSLAPATPKPKNRTKANGKARRGSNTAGSGADSDRTSRGSHPEADPKAKAKLATPQLESENEEAKSADPEHIDELNGLDLESLNLTDKEIASKQLSKTSKIGSGGFKDVYVGIWRVGKRRNKVAIADIREKLTEMDIKELGLLRDLKHENIVRFIGVSIPDDTARTGIPCMIVSELCSNGDLWDYIRNVKAPSNLDIFRMLLETARGLEYLHMHSIVHRDVKSSNVLVTRSRSCKINDFGLARVKKSQRSKMHSVVGTVNWQAVELWCAAPQYNEKVDVWSAAMTFWETLQWHEEYKSYPFEGMNEFMIYEEVGKKGLRPKTDRIAELFGDEIVRLLNRMWDTDPRKRPTMDMVCADLEHLIETKKLEAGI</sequence>
<organism evidence="7 8">
    <name type="scientific">Jaminaea rosea</name>
    <dbReference type="NCBI Taxonomy" id="1569628"/>
    <lineage>
        <taxon>Eukaryota</taxon>
        <taxon>Fungi</taxon>
        <taxon>Dikarya</taxon>
        <taxon>Basidiomycota</taxon>
        <taxon>Ustilaginomycotina</taxon>
        <taxon>Exobasidiomycetes</taxon>
        <taxon>Microstromatales</taxon>
        <taxon>Microstromatales incertae sedis</taxon>
        <taxon>Jaminaea</taxon>
    </lineage>
</organism>
<evidence type="ECO:0000256" key="4">
    <source>
        <dbReference type="ARBA" id="ARBA00022840"/>
    </source>
</evidence>
<dbReference type="PANTHER" id="PTHR44329:SF288">
    <property type="entry name" value="MITOGEN-ACTIVATED PROTEIN KINASE KINASE KINASE 20"/>
    <property type="match status" value="1"/>
</dbReference>
<feature type="compositionally biased region" description="Low complexity" evidence="5">
    <location>
        <begin position="147"/>
        <end position="162"/>
    </location>
</feature>
<dbReference type="Pfam" id="PF07714">
    <property type="entry name" value="PK_Tyr_Ser-Thr"/>
    <property type="match status" value="1"/>
</dbReference>
<keyword evidence="4" id="KW-0067">ATP-binding</keyword>
<dbReference type="Gene3D" id="1.10.510.10">
    <property type="entry name" value="Transferase(Phosphotransferase) domain 1"/>
    <property type="match status" value="1"/>
</dbReference>
<dbReference type="GO" id="GO:0004674">
    <property type="term" value="F:protein serine/threonine kinase activity"/>
    <property type="evidence" value="ECO:0007669"/>
    <property type="project" value="TreeGrafter"/>
</dbReference>
<dbReference type="OrthoDB" id="4062651at2759"/>
<feature type="compositionally biased region" description="Low complexity" evidence="5">
    <location>
        <begin position="187"/>
        <end position="204"/>
    </location>
</feature>
<feature type="compositionally biased region" description="Basic residues" evidence="5">
    <location>
        <begin position="621"/>
        <end position="632"/>
    </location>
</feature>
<evidence type="ECO:0000313" key="7">
    <source>
        <dbReference type="EMBL" id="PWN30473.1"/>
    </source>
</evidence>
<feature type="compositionally biased region" description="Polar residues" evidence="5">
    <location>
        <begin position="213"/>
        <end position="225"/>
    </location>
</feature>
<feature type="region of interest" description="Disordered" evidence="5">
    <location>
        <begin position="22"/>
        <end position="268"/>
    </location>
</feature>
<feature type="compositionally biased region" description="Acidic residues" evidence="5">
    <location>
        <begin position="476"/>
        <end position="489"/>
    </location>
</feature>
<evidence type="ECO:0000256" key="5">
    <source>
        <dbReference type="SAM" id="MobiDB-lite"/>
    </source>
</evidence>
<gene>
    <name evidence="7" type="ORF">BDZ90DRAFT_229495</name>
</gene>
<feature type="compositionally biased region" description="Acidic residues" evidence="5">
    <location>
        <begin position="519"/>
        <end position="528"/>
    </location>
</feature>
<dbReference type="EMBL" id="KZ819662">
    <property type="protein sequence ID" value="PWN30473.1"/>
    <property type="molecule type" value="Genomic_DNA"/>
</dbReference>
<keyword evidence="1" id="KW-0808">Transferase</keyword>
<evidence type="ECO:0000256" key="3">
    <source>
        <dbReference type="ARBA" id="ARBA00022777"/>
    </source>
</evidence>
<dbReference type="GeneID" id="37026912"/>
<feature type="compositionally biased region" description="Basic residues" evidence="5">
    <location>
        <begin position="496"/>
        <end position="507"/>
    </location>
</feature>
<keyword evidence="3" id="KW-0418">Kinase</keyword>
<evidence type="ECO:0000256" key="2">
    <source>
        <dbReference type="ARBA" id="ARBA00022741"/>
    </source>
</evidence>
<dbReference type="AlphaFoldDB" id="A0A316V2R8"/>
<dbReference type="InterPro" id="IPR011009">
    <property type="entry name" value="Kinase-like_dom_sf"/>
</dbReference>
<feature type="compositionally biased region" description="Acidic residues" evidence="5">
    <location>
        <begin position="549"/>
        <end position="579"/>
    </location>
</feature>
<reference evidence="7 8" key="1">
    <citation type="journal article" date="2018" name="Mol. Biol. Evol.">
        <title>Broad Genomic Sampling Reveals a Smut Pathogenic Ancestry of the Fungal Clade Ustilaginomycotina.</title>
        <authorList>
            <person name="Kijpornyongpan T."/>
            <person name="Mondo S.J."/>
            <person name="Barry K."/>
            <person name="Sandor L."/>
            <person name="Lee J."/>
            <person name="Lipzen A."/>
            <person name="Pangilinan J."/>
            <person name="LaButti K."/>
            <person name="Hainaut M."/>
            <person name="Henrissat B."/>
            <person name="Grigoriev I.V."/>
            <person name="Spatafora J.W."/>
            <person name="Aime M.C."/>
        </authorList>
    </citation>
    <scope>NUCLEOTIDE SEQUENCE [LARGE SCALE GENOMIC DNA]</scope>
    <source>
        <strain evidence="7 8">MCA 5214</strain>
    </source>
</reference>
<dbReference type="RefSeq" id="XP_025365085.1">
    <property type="nucleotide sequence ID" value="XM_025505089.1"/>
</dbReference>
<feature type="compositionally biased region" description="Acidic residues" evidence="5">
    <location>
        <begin position="255"/>
        <end position="266"/>
    </location>
</feature>
<dbReference type="PROSITE" id="PS00108">
    <property type="entry name" value="PROTEIN_KINASE_ST"/>
    <property type="match status" value="1"/>
</dbReference>
<evidence type="ECO:0000259" key="6">
    <source>
        <dbReference type="PROSITE" id="PS50011"/>
    </source>
</evidence>
<feature type="compositionally biased region" description="Basic residues" evidence="5">
    <location>
        <begin position="660"/>
        <end position="672"/>
    </location>
</feature>
<dbReference type="InterPro" id="IPR001245">
    <property type="entry name" value="Ser-Thr/Tyr_kinase_cat_dom"/>
</dbReference>